<reference evidence="3" key="1">
    <citation type="journal article" date="2010" name="Nat. Biotechnol.">
        <title>Draft genome sequence of the oilseed species Ricinus communis.</title>
        <authorList>
            <person name="Chan A.P."/>
            <person name="Crabtree J."/>
            <person name="Zhao Q."/>
            <person name="Lorenzi H."/>
            <person name="Orvis J."/>
            <person name="Puiu D."/>
            <person name="Melake-Berhan A."/>
            <person name="Jones K.M."/>
            <person name="Redman J."/>
            <person name="Chen G."/>
            <person name="Cahoon E.B."/>
            <person name="Gedil M."/>
            <person name="Stanke M."/>
            <person name="Haas B.J."/>
            <person name="Wortman J.R."/>
            <person name="Fraser-Liggett C.M."/>
            <person name="Ravel J."/>
            <person name="Rabinowicz P.D."/>
        </authorList>
    </citation>
    <scope>NUCLEOTIDE SEQUENCE [LARGE SCALE GENOMIC DNA]</scope>
    <source>
        <strain evidence="3">cv. Hale</strain>
    </source>
</reference>
<evidence type="ECO:0000256" key="1">
    <source>
        <dbReference type="SAM" id="MobiDB-lite"/>
    </source>
</evidence>
<name>B9RPZ4_RICCO</name>
<dbReference type="AlphaFoldDB" id="B9RPZ4"/>
<organism evidence="2 3">
    <name type="scientific">Ricinus communis</name>
    <name type="common">Castor bean</name>
    <dbReference type="NCBI Taxonomy" id="3988"/>
    <lineage>
        <taxon>Eukaryota</taxon>
        <taxon>Viridiplantae</taxon>
        <taxon>Streptophyta</taxon>
        <taxon>Embryophyta</taxon>
        <taxon>Tracheophyta</taxon>
        <taxon>Spermatophyta</taxon>
        <taxon>Magnoliopsida</taxon>
        <taxon>eudicotyledons</taxon>
        <taxon>Gunneridae</taxon>
        <taxon>Pentapetalae</taxon>
        <taxon>rosids</taxon>
        <taxon>fabids</taxon>
        <taxon>Malpighiales</taxon>
        <taxon>Euphorbiaceae</taxon>
        <taxon>Acalyphoideae</taxon>
        <taxon>Acalypheae</taxon>
        <taxon>Ricinus</taxon>
    </lineage>
</organism>
<evidence type="ECO:0000313" key="3">
    <source>
        <dbReference type="Proteomes" id="UP000008311"/>
    </source>
</evidence>
<keyword evidence="3" id="KW-1185">Reference proteome</keyword>
<gene>
    <name evidence="2" type="ORF">RCOM_1660750</name>
</gene>
<evidence type="ECO:0000313" key="2">
    <source>
        <dbReference type="EMBL" id="EEF46555.1"/>
    </source>
</evidence>
<feature type="region of interest" description="Disordered" evidence="1">
    <location>
        <begin position="41"/>
        <end position="84"/>
    </location>
</feature>
<proteinExistence type="predicted"/>
<dbReference type="Proteomes" id="UP000008311">
    <property type="component" value="Unassembled WGS sequence"/>
</dbReference>
<dbReference type="InParanoid" id="B9RPZ4"/>
<feature type="compositionally biased region" description="Basic and acidic residues" evidence="1">
    <location>
        <begin position="41"/>
        <end position="53"/>
    </location>
</feature>
<protein>
    <submittedName>
        <fullName evidence="2">Uncharacterized protein</fullName>
    </submittedName>
</protein>
<accession>B9RPZ4</accession>
<sequence length="132" mass="14650">MIRLLISELLEGPYLEFLIQSVDSEIGGIDIVLVNGKEEDFSKKNEKDDDKDYGGNSFSNALNGHNDDGVNDDANNIFKDNDDGEKNAVDLERINDTEWSSHCITIVPYSGVIVGPSFSLSRDVKRRVTKPS</sequence>
<dbReference type="EMBL" id="EQ973799">
    <property type="protein sequence ID" value="EEF46555.1"/>
    <property type="molecule type" value="Genomic_DNA"/>
</dbReference>